<sequence>MVAICVSAWYNSDDEDVRHRGTIGNERKPVCTRSRSRDNEDSLPCPRRLPKLFSRRGVTSLAIAHGDVGLVTPLDKEVLRPCKLHEHNDGLLPQDSRKMKPSFDSREHFPLHQGDCYHENEPNQQLQKYLAQMSLGC</sequence>
<gene>
    <name evidence="1" type="ORF">PV06_08322</name>
</gene>
<protein>
    <submittedName>
        <fullName evidence="1">Uncharacterized protein</fullName>
    </submittedName>
</protein>
<reference evidence="1 2" key="1">
    <citation type="submission" date="2015-01" db="EMBL/GenBank/DDBJ databases">
        <title>The Genome Sequence of Exophiala oligosperma CBS72588.</title>
        <authorList>
            <consortium name="The Broad Institute Genomics Platform"/>
            <person name="Cuomo C."/>
            <person name="de Hoog S."/>
            <person name="Gorbushina A."/>
            <person name="Stielow B."/>
            <person name="Teixiera M."/>
            <person name="Abouelleil A."/>
            <person name="Chapman S.B."/>
            <person name="Priest M."/>
            <person name="Young S.K."/>
            <person name="Wortman J."/>
            <person name="Nusbaum C."/>
            <person name="Birren B."/>
        </authorList>
    </citation>
    <scope>NUCLEOTIDE SEQUENCE [LARGE SCALE GENOMIC DNA]</scope>
    <source>
        <strain evidence="1 2">CBS 72588</strain>
    </source>
</reference>
<dbReference type="EMBL" id="KN847339">
    <property type="protein sequence ID" value="KIW39733.1"/>
    <property type="molecule type" value="Genomic_DNA"/>
</dbReference>
<dbReference type="RefSeq" id="XP_016259949.1">
    <property type="nucleotide sequence ID" value="XM_016409641.1"/>
</dbReference>
<evidence type="ECO:0000313" key="1">
    <source>
        <dbReference type="EMBL" id="KIW39733.1"/>
    </source>
</evidence>
<dbReference type="GeneID" id="27360396"/>
<dbReference type="VEuPathDB" id="FungiDB:PV06_08322"/>
<organism evidence="1 2">
    <name type="scientific">Exophiala oligosperma</name>
    <dbReference type="NCBI Taxonomy" id="215243"/>
    <lineage>
        <taxon>Eukaryota</taxon>
        <taxon>Fungi</taxon>
        <taxon>Dikarya</taxon>
        <taxon>Ascomycota</taxon>
        <taxon>Pezizomycotina</taxon>
        <taxon>Eurotiomycetes</taxon>
        <taxon>Chaetothyriomycetidae</taxon>
        <taxon>Chaetothyriales</taxon>
        <taxon>Herpotrichiellaceae</taxon>
        <taxon>Exophiala</taxon>
    </lineage>
</organism>
<keyword evidence="2" id="KW-1185">Reference proteome</keyword>
<name>A0A0D2D9D0_9EURO</name>
<proteinExistence type="predicted"/>
<dbReference type="Proteomes" id="UP000053342">
    <property type="component" value="Unassembled WGS sequence"/>
</dbReference>
<dbReference type="AlphaFoldDB" id="A0A0D2D9D0"/>
<evidence type="ECO:0000313" key="2">
    <source>
        <dbReference type="Proteomes" id="UP000053342"/>
    </source>
</evidence>
<accession>A0A0D2D9D0</accession>
<dbReference type="HOGENOM" id="CLU_1865131_0_0_1"/>